<dbReference type="OrthoDB" id="5771769at2759"/>
<dbReference type="InterPro" id="IPR049636">
    <property type="entry name" value="HNF4-like_DBD"/>
</dbReference>
<dbReference type="GO" id="GO:0000978">
    <property type="term" value="F:RNA polymerase II cis-regulatory region sequence-specific DNA binding"/>
    <property type="evidence" value="ECO:0007669"/>
    <property type="project" value="InterPro"/>
</dbReference>
<sequence>MKLLICNETETGGRIDQTCVTTTKTTTTRIQGQSPQIRDNAASIFFKRIFHLIEKMINAPKLICTKSQIVAVLMDEHTARRCSTRTNSRVAEHHCKRINMIANSVISQLNTKHEKGIIGNCLICGEPSTGKHYGIIACLGCKTFFRRAVVQRQDTQCKREILCDVTQSARKACRACRYRKCLECGMSREVLNNRMNYGLTMRITSYQ</sequence>
<protein>
    <submittedName>
        <fullName evidence="11">Zinc finger, C4 type</fullName>
    </submittedName>
</protein>
<evidence type="ECO:0000256" key="9">
    <source>
        <dbReference type="ARBA" id="ARBA00023242"/>
    </source>
</evidence>
<evidence type="ECO:0000256" key="6">
    <source>
        <dbReference type="ARBA" id="ARBA00023125"/>
    </source>
</evidence>
<dbReference type="PANTHER" id="PTHR46587:SF7">
    <property type="entry name" value="NUCLEAR HORMONE RECEPTOR FAMILY MEMBER NHR-19"/>
    <property type="match status" value="1"/>
</dbReference>
<gene>
    <name evidence="11" type="ORF">DICVIV_01770</name>
</gene>
<dbReference type="SMART" id="SM00399">
    <property type="entry name" value="ZnF_C4"/>
    <property type="match status" value="1"/>
</dbReference>
<evidence type="ECO:0000256" key="8">
    <source>
        <dbReference type="ARBA" id="ARBA00023170"/>
    </source>
</evidence>
<reference evidence="12" key="2">
    <citation type="journal article" date="2016" name="Sci. Rep.">
        <title>Dictyocaulus viviparus genome, variome and transcriptome elucidate lungworm biology and support future intervention.</title>
        <authorList>
            <person name="McNulty S.N."/>
            <person name="Strube C."/>
            <person name="Rosa B.A."/>
            <person name="Martin J.C."/>
            <person name="Tyagi R."/>
            <person name="Choi Y.J."/>
            <person name="Wang Q."/>
            <person name="Hallsworth Pepin K."/>
            <person name="Zhang X."/>
            <person name="Ozersky P."/>
            <person name="Wilson R.K."/>
            <person name="Sternberg P.W."/>
            <person name="Gasser R.B."/>
            <person name="Mitreva M."/>
        </authorList>
    </citation>
    <scope>NUCLEOTIDE SEQUENCE [LARGE SCALE GENOMIC DNA]</scope>
    <source>
        <strain evidence="12">HannoverDv2000</strain>
    </source>
</reference>
<dbReference type="AlphaFoldDB" id="A0A0D8Y5B3"/>
<evidence type="ECO:0000256" key="5">
    <source>
        <dbReference type="ARBA" id="ARBA00023015"/>
    </source>
</evidence>
<evidence type="ECO:0000256" key="4">
    <source>
        <dbReference type="ARBA" id="ARBA00022833"/>
    </source>
</evidence>
<dbReference type="PRINTS" id="PR00047">
    <property type="entry name" value="STROIDFINGER"/>
</dbReference>
<keyword evidence="8" id="KW-0675">Receptor</keyword>
<keyword evidence="3" id="KW-0863">Zinc-finger</keyword>
<dbReference type="GO" id="GO:0003700">
    <property type="term" value="F:DNA-binding transcription factor activity"/>
    <property type="evidence" value="ECO:0007669"/>
    <property type="project" value="InterPro"/>
</dbReference>
<evidence type="ECO:0000313" key="12">
    <source>
        <dbReference type="Proteomes" id="UP000053766"/>
    </source>
</evidence>
<dbReference type="PANTHER" id="PTHR46587">
    <property type="entry name" value="NUCLEAR HORMONE RECEPTOR FAMILY"/>
    <property type="match status" value="1"/>
</dbReference>
<dbReference type="Gene3D" id="3.30.50.10">
    <property type="entry name" value="Erythroid Transcription Factor GATA-1, subunit A"/>
    <property type="match status" value="1"/>
</dbReference>
<evidence type="ECO:0000259" key="10">
    <source>
        <dbReference type="PROSITE" id="PS51030"/>
    </source>
</evidence>
<keyword evidence="2" id="KW-0479">Metal-binding</keyword>
<dbReference type="EMBL" id="KN716171">
    <property type="protein sequence ID" value="KJH52068.1"/>
    <property type="molecule type" value="Genomic_DNA"/>
</dbReference>
<evidence type="ECO:0000256" key="3">
    <source>
        <dbReference type="ARBA" id="ARBA00022771"/>
    </source>
</evidence>
<keyword evidence="9" id="KW-0539">Nucleus</keyword>
<comment type="subcellular location">
    <subcellularLocation>
        <location evidence="1">Nucleus</location>
    </subcellularLocation>
</comment>
<organism evidence="11 12">
    <name type="scientific">Dictyocaulus viviparus</name>
    <name type="common">Bovine lungworm</name>
    <dbReference type="NCBI Taxonomy" id="29172"/>
    <lineage>
        <taxon>Eukaryota</taxon>
        <taxon>Metazoa</taxon>
        <taxon>Ecdysozoa</taxon>
        <taxon>Nematoda</taxon>
        <taxon>Chromadorea</taxon>
        <taxon>Rhabditida</taxon>
        <taxon>Rhabditina</taxon>
        <taxon>Rhabditomorpha</taxon>
        <taxon>Strongyloidea</taxon>
        <taxon>Metastrongylidae</taxon>
        <taxon>Dictyocaulus</taxon>
    </lineage>
</organism>
<evidence type="ECO:0000313" key="11">
    <source>
        <dbReference type="EMBL" id="KJH52068.1"/>
    </source>
</evidence>
<evidence type="ECO:0000256" key="1">
    <source>
        <dbReference type="ARBA" id="ARBA00004123"/>
    </source>
</evidence>
<dbReference type="InterPro" id="IPR001628">
    <property type="entry name" value="Znf_hrmn_rcpt"/>
</dbReference>
<dbReference type="Proteomes" id="UP000053766">
    <property type="component" value="Unassembled WGS sequence"/>
</dbReference>
<dbReference type="PROSITE" id="PS51030">
    <property type="entry name" value="NUCLEAR_REC_DBD_2"/>
    <property type="match status" value="1"/>
</dbReference>
<dbReference type="PROSITE" id="PS00031">
    <property type="entry name" value="NUCLEAR_REC_DBD_1"/>
    <property type="match status" value="1"/>
</dbReference>
<name>A0A0D8Y5B3_DICVI</name>
<dbReference type="SUPFAM" id="SSF57716">
    <property type="entry name" value="Glucocorticoid receptor-like (DNA-binding domain)"/>
    <property type="match status" value="1"/>
</dbReference>
<accession>A0A0D8Y5B3</accession>
<reference evidence="11 12" key="1">
    <citation type="submission" date="2013-11" db="EMBL/GenBank/DDBJ databases">
        <title>Draft genome of the bovine lungworm Dictyocaulus viviparus.</title>
        <authorList>
            <person name="Mitreva M."/>
        </authorList>
    </citation>
    <scope>NUCLEOTIDE SEQUENCE [LARGE SCALE GENOMIC DNA]</scope>
    <source>
        <strain evidence="11 12">HannoverDv2000</strain>
    </source>
</reference>
<evidence type="ECO:0000256" key="2">
    <source>
        <dbReference type="ARBA" id="ARBA00022723"/>
    </source>
</evidence>
<dbReference type="InterPro" id="IPR013088">
    <property type="entry name" value="Znf_NHR/GATA"/>
</dbReference>
<evidence type="ECO:0000256" key="7">
    <source>
        <dbReference type="ARBA" id="ARBA00023163"/>
    </source>
</evidence>
<dbReference type="STRING" id="29172.A0A0D8Y5B3"/>
<keyword evidence="5" id="KW-0805">Transcription regulation</keyword>
<dbReference type="GO" id="GO:0008270">
    <property type="term" value="F:zinc ion binding"/>
    <property type="evidence" value="ECO:0007669"/>
    <property type="project" value="UniProtKB-KW"/>
</dbReference>
<proteinExistence type="predicted"/>
<keyword evidence="7" id="KW-0804">Transcription</keyword>
<dbReference type="CDD" id="cd06960">
    <property type="entry name" value="NR_DBD_HNF4A"/>
    <property type="match status" value="1"/>
</dbReference>
<keyword evidence="6" id="KW-0238">DNA-binding</keyword>
<keyword evidence="12" id="KW-1185">Reference proteome</keyword>
<feature type="domain" description="Nuclear receptor" evidence="10">
    <location>
        <begin position="118"/>
        <end position="193"/>
    </location>
</feature>
<dbReference type="Pfam" id="PF00105">
    <property type="entry name" value="zf-C4"/>
    <property type="match status" value="1"/>
</dbReference>
<keyword evidence="4" id="KW-0862">Zinc</keyword>
<dbReference type="GO" id="GO:0005634">
    <property type="term" value="C:nucleus"/>
    <property type="evidence" value="ECO:0007669"/>
    <property type="project" value="UniProtKB-SubCell"/>
</dbReference>